<organism evidence="2 3">
    <name type="scientific">Eumeta variegata</name>
    <name type="common">Bagworm moth</name>
    <name type="synonym">Eumeta japonica</name>
    <dbReference type="NCBI Taxonomy" id="151549"/>
    <lineage>
        <taxon>Eukaryota</taxon>
        <taxon>Metazoa</taxon>
        <taxon>Ecdysozoa</taxon>
        <taxon>Arthropoda</taxon>
        <taxon>Hexapoda</taxon>
        <taxon>Insecta</taxon>
        <taxon>Pterygota</taxon>
        <taxon>Neoptera</taxon>
        <taxon>Endopterygota</taxon>
        <taxon>Lepidoptera</taxon>
        <taxon>Glossata</taxon>
        <taxon>Ditrysia</taxon>
        <taxon>Tineoidea</taxon>
        <taxon>Psychidae</taxon>
        <taxon>Oiketicinae</taxon>
        <taxon>Eumeta</taxon>
    </lineage>
</organism>
<reference evidence="2 3" key="1">
    <citation type="journal article" date="2019" name="Commun. Biol.">
        <title>The bagworm genome reveals a unique fibroin gene that provides high tensile strength.</title>
        <authorList>
            <person name="Kono N."/>
            <person name="Nakamura H."/>
            <person name="Ohtoshi R."/>
            <person name="Tomita M."/>
            <person name="Numata K."/>
            <person name="Arakawa K."/>
        </authorList>
    </citation>
    <scope>NUCLEOTIDE SEQUENCE [LARGE SCALE GENOMIC DNA]</scope>
</reference>
<gene>
    <name evidence="2" type="ORF">EVAR_89925_1</name>
</gene>
<evidence type="ECO:0000313" key="2">
    <source>
        <dbReference type="EMBL" id="GBP64846.1"/>
    </source>
</evidence>
<proteinExistence type="predicted"/>
<dbReference type="EMBL" id="BGZK01000911">
    <property type="protein sequence ID" value="GBP64846.1"/>
    <property type="molecule type" value="Genomic_DNA"/>
</dbReference>
<accession>A0A4C1XLQ8</accession>
<dbReference type="Proteomes" id="UP000299102">
    <property type="component" value="Unassembled WGS sequence"/>
</dbReference>
<evidence type="ECO:0000256" key="1">
    <source>
        <dbReference type="SAM" id="MobiDB-lite"/>
    </source>
</evidence>
<comment type="caution">
    <text evidence="2">The sequence shown here is derived from an EMBL/GenBank/DDBJ whole genome shotgun (WGS) entry which is preliminary data.</text>
</comment>
<dbReference type="AlphaFoldDB" id="A0A4C1XLQ8"/>
<name>A0A4C1XLQ8_EUMVA</name>
<feature type="compositionally biased region" description="Polar residues" evidence="1">
    <location>
        <begin position="90"/>
        <end position="106"/>
    </location>
</feature>
<sequence length="139" mass="15418">MQDVDAMEFANQLTAISLTAPHTYLRRRGAIPNKLYPVQQRNYFKLGNKIFDFSIVAIYYSCSDQWDPAPNSDADPNHNCGRGPDPYFNFGSTVGSDRNPALNSDPDSALYPNSDPAGVPDSDTTSDSDPDHAFDYNFN</sequence>
<keyword evidence="3" id="KW-1185">Reference proteome</keyword>
<feature type="region of interest" description="Disordered" evidence="1">
    <location>
        <begin position="68"/>
        <end position="139"/>
    </location>
</feature>
<protein>
    <submittedName>
        <fullName evidence="2">Uncharacterized protein</fullName>
    </submittedName>
</protein>
<evidence type="ECO:0000313" key="3">
    <source>
        <dbReference type="Proteomes" id="UP000299102"/>
    </source>
</evidence>
<feature type="compositionally biased region" description="Basic and acidic residues" evidence="1">
    <location>
        <begin position="129"/>
        <end position="139"/>
    </location>
</feature>